<gene>
    <name evidence="1" type="ORF">GCM10007890_43390</name>
</gene>
<protein>
    <submittedName>
        <fullName evidence="1">Uncharacterized protein</fullName>
    </submittedName>
</protein>
<sequence>MAELNAAEDRTNPENRVGAAKIDLSLMPPTGIIHGAHAFMDSADDWIFSTRGNGDQAPTVTDLGAQRLERHRNADIRQIVSVR</sequence>
<name>A0AA37WTF5_9HYPH</name>
<evidence type="ECO:0000313" key="2">
    <source>
        <dbReference type="Proteomes" id="UP001157440"/>
    </source>
</evidence>
<comment type="caution">
    <text evidence="1">The sequence shown here is derived from an EMBL/GenBank/DDBJ whole genome shotgun (WGS) entry which is preliminary data.</text>
</comment>
<dbReference type="AlphaFoldDB" id="A0AA37WTF5"/>
<accession>A0AA37WTF5</accession>
<keyword evidence="2" id="KW-1185">Reference proteome</keyword>
<dbReference type="EMBL" id="BSPL01000020">
    <property type="protein sequence ID" value="GLS72326.1"/>
    <property type="molecule type" value="Genomic_DNA"/>
</dbReference>
<reference evidence="2" key="1">
    <citation type="journal article" date="2019" name="Int. J. Syst. Evol. Microbiol.">
        <title>The Global Catalogue of Microorganisms (GCM) 10K type strain sequencing project: providing services to taxonomists for standard genome sequencing and annotation.</title>
        <authorList>
            <consortium name="The Broad Institute Genomics Platform"/>
            <consortium name="The Broad Institute Genome Sequencing Center for Infectious Disease"/>
            <person name="Wu L."/>
            <person name="Ma J."/>
        </authorList>
    </citation>
    <scope>NUCLEOTIDE SEQUENCE [LARGE SCALE GENOMIC DNA]</scope>
    <source>
        <strain evidence="2">NBRC 103632</strain>
    </source>
</reference>
<organism evidence="1 2">
    <name type="scientific">Methylobacterium tardum</name>
    <dbReference type="NCBI Taxonomy" id="374432"/>
    <lineage>
        <taxon>Bacteria</taxon>
        <taxon>Pseudomonadati</taxon>
        <taxon>Pseudomonadota</taxon>
        <taxon>Alphaproteobacteria</taxon>
        <taxon>Hyphomicrobiales</taxon>
        <taxon>Methylobacteriaceae</taxon>
        <taxon>Methylobacterium</taxon>
    </lineage>
</organism>
<dbReference type="Proteomes" id="UP001157440">
    <property type="component" value="Unassembled WGS sequence"/>
</dbReference>
<proteinExistence type="predicted"/>
<evidence type="ECO:0000313" key="1">
    <source>
        <dbReference type="EMBL" id="GLS72326.1"/>
    </source>
</evidence>